<accession>A0A1I0GY91</accession>
<dbReference type="InterPro" id="IPR046947">
    <property type="entry name" value="LytR-like"/>
</dbReference>
<evidence type="ECO:0000313" key="3">
    <source>
        <dbReference type="Proteomes" id="UP000198558"/>
    </source>
</evidence>
<keyword evidence="3" id="KW-1185">Reference proteome</keyword>
<dbReference type="SMART" id="SM00850">
    <property type="entry name" value="LytTR"/>
    <property type="match status" value="1"/>
</dbReference>
<proteinExistence type="predicted"/>
<keyword evidence="2" id="KW-0238">DNA-binding</keyword>
<dbReference type="OrthoDB" id="9808614at2"/>
<dbReference type="AlphaFoldDB" id="A0A1I0GY91"/>
<dbReference type="GO" id="GO:0003677">
    <property type="term" value="F:DNA binding"/>
    <property type="evidence" value="ECO:0007669"/>
    <property type="project" value="UniProtKB-KW"/>
</dbReference>
<feature type="domain" description="HTH LytTR-type" evidence="1">
    <location>
        <begin position="39"/>
        <end position="143"/>
    </location>
</feature>
<dbReference type="GO" id="GO:0000156">
    <property type="term" value="F:phosphorelay response regulator activity"/>
    <property type="evidence" value="ECO:0007669"/>
    <property type="project" value="InterPro"/>
</dbReference>
<protein>
    <submittedName>
        <fullName evidence="2">LytTr DNA-binding domain-containing protein</fullName>
    </submittedName>
</protein>
<dbReference type="Gene3D" id="2.40.50.1020">
    <property type="entry name" value="LytTr DNA-binding domain"/>
    <property type="match status" value="1"/>
</dbReference>
<dbReference type="RefSeq" id="WP_092355909.1">
    <property type="nucleotide sequence ID" value="NZ_FOIN01000038.1"/>
</dbReference>
<dbReference type="PANTHER" id="PTHR37299:SF1">
    <property type="entry name" value="STAGE 0 SPORULATION PROTEIN A HOMOLOG"/>
    <property type="match status" value="1"/>
</dbReference>
<dbReference type="PROSITE" id="PS50930">
    <property type="entry name" value="HTH_LYTTR"/>
    <property type="match status" value="1"/>
</dbReference>
<sequence length="143" mass="17345">MKIIIECEKDNQFEIVIRCNKIDDEVRKIISLFEDKQFIIGKLDNRNYQIKIDNIYYFEVNEDRSFIYCKDKVYETNLRLYELEKQLDEQLFVRISKSIILNLNKLDSIRTLLNGRYEAVLINDERLIITRHYVSSFKEKFGM</sequence>
<gene>
    <name evidence="2" type="ORF">SAMN04489758_13811</name>
</gene>
<organism evidence="2 3">
    <name type="scientific">Thomasclavelia cocleata</name>
    <dbReference type="NCBI Taxonomy" id="69824"/>
    <lineage>
        <taxon>Bacteria</taxon>
        <taxon>Bacillati</taxon>
        <taxon>Bacillota</taxon>
        <taxon>Erysipelotrichia</taxon>
        <taxon>Erysipelotrichales</taxon>
        <taxon>Coprobacillaceae</taxon>
        <taxon>Thomasclavelia</taxon>
    </lineage>
</organism>
<dbReference type="Proteomes" id="UP000198558">
    <property type="component" value="Unassembled WGS sequence"/>
</dbReference>
<dbReference type="GeneID" id="78289221"/>
<evidence type="ECO:0000259" key="1">
    <source>
        <dbReference type="PROSITE" id="PS50930"/>
    </source>
</evidence>
<evidence type="ECO:0000313" key="2">
    <source>
        <dbReference type="EMBL" id="SET76167.1"/>
    </source>
</evidence>
<dbReference type="PANTHER" id="PTHR37299">
    <property type="entry name" value="TRANSCRIPTIONAL REGULATOR-RELATED"/>
    <property type="match status" value="1"/>
</dbReference>
<reference evidence="3" key="1">
    <citation type="submission" date="2016-10" db="EMBL/GenBank/DDBJ databases">
        <authorList>
            <person name="Varghese N."/>
            <person name="Submissions S."/>
        </authorList>
    </citation>
    <scope>NUCLEOTIDE SEQUENCE [LARGE SCALE GENOMIC DNA]</scope>
    <source>
        <strain evidence="3">DSM 1551</strain>
    </source>
</reference>
<dbReference type="Pfam" id="PF04397">
    <property type="entry name" value="LytTR"/>
    <property type="match status" value="1"/>
</dbReference>
<dbReference type="InterPro" id="IPR007492">
    <property type="entry name" value="LytTR_DNA-bd_dom"/>
</dbReference>
<dbReference type="EMBL" id="FOIN01000038">
    <property type="protein sequence ID" value="SET76167.1"/>
    <property type="molecule type" value="Genomic_DNA"/>
</dbReference>
<name>A0A1I0GY91_9FIRM</name>